<organism evidence="2 3">
    <name type="scientific">Staphylotrichum longicolle</name>
    <dbReference type="NCBI Taxonomy" id="669026"/>
    <lineage>
        <taxon>Eukaryota</taxon>
        <taxon>Fungi</taxon>
        <taxon>Dikarya</taxon>
        <taxon>Ascomycota</taxon>
        <taxon>Pezizomycotina</taxon>
        <taxon>Sordariomycetes</taxon>
        <taxon>Sordariomycetidae</taxon>
        <taxon>Sordariales</taxon>
        <taxon>Chaetomiaceae</taxon>
        <taxon>Staphylotrichum</taxon>
    </lineage>
</organism>
<feature type="compositionally biased region" description="Acidic residues" evidence="1">
    <location>
        <begin position="754"/>
        <end position="764"/>
    </location>
</feature>
<name>A0AAD4F005_9PEZI</name>
<dbReference type="Proteomes" id="UP001197093">
    <property type="component" value="Unassembled WGS sequence"/>
</dbReference>
<feature type="compositionally biased region" description="Acidic residues" evidence="1">
    <location>
        <begin position="502"/>
        <end position="514"/>
    </location>
</feature>
<feature type="compositionally biased region" description="Basic and acidic residues" evidence="1">
    <location>
        <begin position="559"/>
        <end position="570"/>
    </location>
</feature>
<comment type="caution">
    <text evidence="2">The sequence shown here is derived from an EMBL/GenBank/DDBJ whole genome shotgun (WGS) entry which is preliminary data.</text>
</comment>
<dbReference type="EMBL" id="JAHCVI010000001">
    <property type="protein sequence ID" value="KAG7290786.1"/>
    <property type="molecule type" value="Genomic_DNA"/>
</dbReference>
<feature type="compositionally biased region" description="Basic and acidic residues" evidence="1">
    <location>
        <begin position="414"/>
        <end position="425"/>
    </location>
</feature>
<proteinExistence type="predicted"/>
<dbReference type="AlphaFoldDB" id="A0AAD4F005"/>
<feature type="compositionally biased region" description="Polar residues" evidence="1">
    <location>
        <begin position="770"/>
        <end position="779"/>
    </location>
</feature>
<reference evidence="2" key="1">
    <citation type="submission" date="2023-02" db="EMBL/GenBank/DDBJ databases">
        <authorList>
            <person name="Palmer J.M."/>
        </authorList>
    </citation>
    <scope>NUCLEOTIDE SEQUENCE</scope>
    <source>
        <strain evidence="2">FW57</strain>
    </source>
</reference>
<evidence type="ECO:0000313" key="3">
    <source>
        <dbReference type="Proteomes" id="UP001197093"/>
    </source>
</evidence>
<evidence type="ECO:0000313" key="2">
    <source>
        <dbReference type="EMBL" id="KAG7290786.1"/>
    </source>
</evidence>
<keyword evidence="3" id="KW-1185">Reference proteome</keyword>
<feature type="compositionally biased region" description="Polar residues" evidence="1">
    <location>
        <begin position="396"/>
        <end position="410"/>
    </location>
</feature>
<feature type="compositionally biased region" description="Basic and acidic residues" evidence="1">
    <location>
        <begin position="533"/>
        <end position="545"/>
    </location>
</feature>
<feature type="compositionally biased region" description="Polar residues" evidence="1">
    <location>
        <begin position="623"/>
        <end position="655"/>
    </location>
</feature>
<feature type="region of interest" description="Disordered" evidence="1">
    <location>
        <begin position="369"/>
        <end position="655"/>
    </location>
</feature>
<feature type="compositionally biased region" description="Acidic residues" evidence="1">
    <location>
        <begin position="426"/>
        <end position="450"/>
    </location>
</feature>
<sequence>MESAEISVGAGAPDQLDPAYQLDFDPNAGLDMEGFDYAQFPQDEHIFTEDIADDATALKPDALLGAVDQGSHAASAAQHDQATNATQETGYDAELQVEYQEEIGYDDDDLVDTSINADLSIAEVAETEVGLVDVLPQNHPDPDLAQFADGSHMETLAHDKDASWDEDINFEEHSENVNSQDDAGIVAEEGLAEEDAVEHPENHDLAVADFDDETAHEQFAAEHHDNDLEDALDDLSHSLVDAPDLEVLYNEDCYSLFGTLDDDPESYFLSDVQELDRPLSQFLSALRAVISDEIAPTDEVVIRFDPLDLEFGERSNEKFLGRSFREILNCHTAVSRVRGFPADPVIHLAVRRDSEDHFLELLAEAELGKGSPHSAEDSEMSENLDQVSPAEDLGDGQTQDNASETGNSDQAPDESEHTATEHVEDKDESELETGPGEDDVAEEEQQELEVDASAPQPPSTGAEALEGERLSEDIPAATPQYEVAEDAADEEQVWEGQVAGDDVGEEQTWDEQTAEDDRTAPQDADVSLEVFDEGTHQPIEQHDGNELVDATASSTVDEAPAHENETHEQEAGSNEQPTRKSQSPATHEQADDWEIDYSDDEDQVVPNRVQEDQAPPAPGFRRQSATASALRTGSKLARNSSAETLCTVEPSDSSDVSMTFSFDIEANKHFPQDDDLIISFDDDHELPTIHEEGNEFDEYSLTHDASENIADEAAGLDTAGPTAEYITQGSENGVHVAAAAETASVHTSTTLNGDEIDYDEENGVDEPSTPDANTQQSGVASGADNDEIDWENDEDEHEQQPASRDGGAEYGESRDAAPTPPSVAGKRSRTDETESQADETDYKRRRT</sequence>
<protein>
    <submittedName>
        <fullName evidence="2">Uncharacterized protein</fullName>
    </submittedName>
</protein>
<feature type="region of interest" description="Disordered" evidence="1">
    <location>
        <begin position="70"/>
        <end position="92"/>
    </location>
</feature>
<gene>
    <name evidence="2" type="ORF">NEMBOFW57_000789</name>
</gene>
<feature type="region of interest" description="Disordered" evidence="1">
    <location>
        <begin position="1"/>
        <end position="25"/>
    </location>
</feature>
<feature type="compositionally biased region" description="Acidic residues" evidence="1">
    <location>
        <begin position="591"/>
        <end position="603"/>
    </location>
</feature>
<feature type="compositionally biased region" description="Acidic residues" evidence="1">
    <location>
        <begin position="784"/>
        <end position="797"/>
    </location>
</feature>
<feature type="compositionally biased region" description="Acidic residues" evidence="1">
    <location>
        <begin position="483"/>
        <end position="493"/>
    </location>
</feature>
<accession>A0AAD4F005</accession>
<feature type="compositionally biased region" description="Low complexity" evidence="1">
    <location>
        <begin position="70"/>
        <end position="82"/>
    </location>
</feature>
<feature type="compositionally biased region" description="Polar residues" evidence="1">
    <location>
        <begin position="571"/>
        <end position="586"/>
    </location>
</feature>
<feature type="region of interest" description="Disordered" evidence="1">
    <location>
        <begin position="739"/>
        <end position="847"/>
    </location>
</feature>
<evidence type="ECO:0000256" key="1">
    <source>
        <dbReference type="SAM" id="MobiDB-lite"/>
    </source>
</evidence>